<feature type="region of interest" description="VHIID" evidence="3">
    <location>
        <begin position="497"/>
        <end position="562"/>
    </location>
</feature>
<dbReference type="EMBL" id="MG817391">
    <property type="protein sequence ID" value="AWJ68057.1"/>
    <property type="molecule type" value="mRNA"/>
</dbReference>
<feature type="compositionally biased region" description="Low complexity" evidence="4">
    <location>
        <begin position="246"/>
        <end position="270"/>
    </location>
</feature>
<evidence type="ECO:0000313" key="5">
    <source>
        <dbReference type="EMBL" id="AWJ68057.1"/>
    </source>
</evidence>
<feature type="short sequence motif" description="VHIID" evidence="3">
    <location>
        <begin position="528"/>
        <end position="532"/>
    </location>
</feature>
<reference evidence="5" key="1">
    <citation type="submission" date="2018-01" db="EMBL/GenBank/DDBJ databases">
        <title>Identification, phylogeny and expression analysis of the GRAS gene family in Tamarix hispida.</title>
        <authorList>
            <person name="Wang P."/>
        </authorList>
    </citation>
    <scope>NUCLEOTIDE SEQUENCE</scope>
</reference>
<feature type="compositionally biased region" description="Basic residues" evidence="4">
    <location>
        <begin position="397"/>
        <end position="408"/>
    </location>
</feature>
<keyword evidence="1" id="KW-0805">Transcription regulation</keyword>
<evidence type="ECO:0000256" key="3">
    <source>
        <dbReference type="PROSITE-ProRule" id="PRU01191"/>
    </source>
</evidence>
<feature type="region of interest" description="Disordered" evidence="4">
    <location>
        <begin position="309"/>
        <end position="347"/>
    </location>
</feature>
<dbReference type="Pfam" id="PF03514">
    <property type="entry name" value="GRAS"/>
    <property type="match status" value="1"/>
</dbReference>
<feature type="region of interest" description="Leucine repeat II (LRII)" evidence="3">
    <location>
        <begin position="578"/>
        <end position="610"/>
    </location>
</feature>
<accession>A0A2S1WLK3</accession>
<feature type="region of interest" description="SAW" evidence="3">
    <location>
        <begin position="716"/>
        <end position="791"/>
    </location>
</feature>
<feature type="region of interest" description="Disordered" evidence="4">
    <location>
        <begin position="41"/>
        <end position="66"/>
    </location>
</feature>
<dbReference type="AlphaFoldDB" id="A0A2S1WLK3"/>
<comment type="caution">
    <text evidence="3">Lacks conserved residue(s) required for the propagation of feature annotation.</text>
</comment>
<feature type="compositionally biased region" description="Polar residues" evidence="4">
    <location>
        <begin position="381"/>
        <end position="394"/>
    </location>
</feature>
<dbReference type="PROSITE" id="PS50985">
    <property type="entry name" value="GRAS"/>
    <property type="match status" value="1"/>
</dbReference>
<feature type="compositionally biased region" description="Basic and acidic residues" evidence="4">
    <location>
        <begin position="309"/>
        <end position="325"/>
    </location>
</feature>
<feature type="compositionally biased region" description="Polar residues" evidence="4">
    <location>
        <begin position="46"/>
        <end position="66"/>
    </location>
</feature>
<sequence length="796" mass="88816">MDTLIEGYYKSKNLKFSPEDFVPSNSMNSIPQNVALGTTHDFGDSQVLSNGPNQTSSDQHQFSLSQQDSVDSITQNVVFGSNDSVDSQIITLNDLDQYFDPEILDSGFSGSVPDGVIDVGGVPDFPDACLKYMGDILMDGDFSDQLPASIEDYRALQATEKSLYDALGESYPHPHLQPPSSDRSYDAYVVQNGVYAPADDCFGISIVNLEADGYGPSETGVETNVVLDQRRDQFVPFRPSVGGNSGSSSIPKSQSPGSSNNSNDDTNGRSVDSPVSTILGSDLTNLGNLEWIREAMLNLGGDGSINHRQAGELRKEGNIDNEPRGRKNHQRDDDVDGYGDLRSSKHLTPNLEEDVTLENYDDLFLCKDGQNDIHSCISGSSNVEASGNSSPTESSKGHNKGRPRRNKKKSDDQGETVDMRHLLTQCAQAVASFDLRTANELLKQIRKHSTPYGDSTQRLAHFFADALEARLSGSAGRELLPSCGGLQIPLAEFLKAYRAFVTAVPFKRTTYFLANRTIAKLAKDASRIHIIDFGINYGVQWPCFIQNLSKRAIGPPKLRITAVDYPQRGYQPASRIEATGRQLSKYCERFRVPFEYHPIAKRWEDVRPEDLKIDRDELLVVNCMYGAGKLLDETVDESSPRDSFLTLIRKLNPDLFMHAIINGPLSAPFFITRFKEALFYFSAMFDLFEETMPREDNERLLIEREVIGKSALNVIACEAADRIERPETYKQWQVRHLKAGFKQQGFDQELVKEAKAMLRGNYHKNFSVDEDAQWVLQGWKGKILYAVSCWRPAYKD</sequence>
<keyword evidence="2" id="KW-0804">Transcription</keyword>
<evidence type="ECO:0000256" key="4">
    <source>
        <dbReference type="SAM" id="MobiDB-lite"/>
    </source>
</evidence>
<organism evidence="5">
    <name type="scientific">Tamarix hispida</name>
    <dbReference type="NCBI Taxonomy" id="189793"/>
    <lineage>
        <taxon>Eukaryota</taxon>
        <taxon>Viridiplantae</taxon>
        <taxon>Streptophyta</taxon>
        <taxon>Embryophyta</taxon>
        <taxon>Tracheophyta</taxon>
        <taxon>Spermatophyta</taxon>
        <taxon>Magnoliopsida</taxon>
        <taxon>eudicotyledons</taxon>
        <taxon>Gunneridae</taxon>
        <taxon>Pentapetalae</taxon>
        <taxon>Caryophyllales</taxon>
        <taxon>Tamaricaceae</taxon>
        <taxon>Tamarix</taxon>
    </lineage>
</organism>
<evidence type="ECO:0000256" key="1">
    <source>
        <dbReference type="ARBA" id="ARBA00023015"/>
    </source>
</evidence>
<proteinExistence type="evidence at transcript level"/>
<name>A0A2S1WLK3_9CARY</name>
<dbReference type="PANTHER" id="PTHR31636">
    <property type="entry name" value="OSJNBA0084A10.13 PROTEIN-RELATED"/>
    <property type="match status" value="1"/>
</dbReference>
<dbReference type="InterPro" id="IPR005202">
    <property type="entry name" value="TF_GRAS"/>
</dbReference>
<feature type="region of interest" description="Disordered" evidence="4">
    <location>
        <begin position="235"/>
        <end position="279"/>
    </location>
</feature>
<evidence type="ECO:0000256" key="2">
    <source>
        <dbReference type="ARBA" id="ARBA00023163"/>
    </source>
</evidence>
<feature type="region of interest" description="Disordered" evidence="4">
    <location>
        <begin position="381"/>
        <end position="416"/>
    </location>
</feature>
<comment type="similarity">
    <text evidence="3">Belongs to the GRAS family.</text>
</comment>
<protein>
    <submittedName>
        <fullName evidence="5">GRAS1</fullName>
    </submittedName>
</protein>